<evidence type="ECO:0000256" key="1">
    <source>
        <dbReference type="SAM" id="SignalP"/>
    </source>
</evidence>
<sequence length="296" mass="33974">MRKLLFISFFLGAVICSYGQELNCLVTVNSDQIPGSNKQIFKTLEKSISEFLNQKKWTDKSVKPQERINCAMTIIVTSWESNRFEASIQVQSTRPVYGTSYASPILNIKDDDFTFRYNEFDQFIFNPTRFDSNLVSTIAFYAYTILGADADTFALKGGQKYYKEAENVMLQAQQSGQVAWANQVGKQNRFMLIDNLLSAKLNQFRTVAYNYHRNGLDKMSDNDKNAKQIVENNLISMQGLFNKTISNFLIRVFFDAKADEIVNLYSDGPATRSKQRLLQVLQKISPNNNSKWRKIN</sequence>
<dbReference type="Pfam" id="PF16119">
    <property type="entry name" value="DUF4835"/>
    <property type="match status" value="1"/>
</dbReference>
<feature type="chain" id="PRO_5046196411" evidence="1">
    <location>
        <begin position="20"/>
        <end position="296"/>
    </location>
</feature>
<feature type="signal peptide" evidence="1">
    <location>
        <begin position="1"/>
        <end position="19"/>
    </location>
</feature>
<dbReference type="RefSeq" id="WP_349242289.1">
    <property type="nucleotide sequence ID" value="NZ_JAVTTO010000004.1"/>
</dbReference>
<evidence type="ECO:0000313" key="3">
    <source>
        <dbReference type="Proteomes" id="UP001257277"/>
    </source>
</evidence>
<dbReference type="InterPro" id="IPR032274">
    <property type="entry name" value="DUF4835"/>
</dbReference>
<reference evidence="2 3" key="1">
    <citation type="submission" date="2023-09" db="EMBL/GenBank/DDBJ databases">
        <title>Novel taxa isolated from Blanes Bay.</title>
        <authorList>
            <person name="Rey-Velasco X."/>
            <person name="Lucena T."/>
        </authorList>
    </citation>
    <scope>NUCLEOTIDE SEQUENCE [LARGE SCALE GENOMIC DNA]</scope>
    <source>
        <strain evidence="2 3">S356</strain>
    </source>
</reference>
<organism evidence="2 3">
    <name type="scientific">Asprobacillus argus</name>
    <dbReference type="NCBI Taxonomy" id="3076534"/>
    <lineage>
        <taxon>Bacteria</taxon>
        <taxon>Pseudomonadati</taxon>
        <taxon>Bacteroidota</taxon>
        <taxon>Flavobacteriia</taxon>
        <taxon>Flavobacteriales</taxon>
        <taxon>Flavobacteriaceae</taxon>
        <taxon>Asprobacillus</taxon>
    </lineage>
</organism>
<keyword evidence="1" id="KW-0732">Signal</keyword>
<keyword evidence="3" id="KW-1185">Reference proteome</keyword>
<evidence type="ECO:0000313" key="2">
    <source>
        <dbReference type="EMBL" id="MDT7833038.1"/>
    </source>
</evidence>
<protein>
    <submittedName>
        <fullName evidence="2">DUF4835 family protein</fullName>
    </submittedName>
</protein>
<gene>
    <name evidence="2" type="ORF">RQM59_11640</name>
</gene>
<name>A0ABU3LHU9_9FLAO</name>
<proteinExistence type="predicted"/>
<comment type="caution">
    <text evidence="2">The sequence shown here is derived from an EMBL/GenBank/DDBJ whole genome shotgun (WGS) entry which is preliminary data.</text>
</comment>
<accession>A0ABU3LHU9</accession>
<dbReference type="EMBL" id="JAVTTO010000004">
    <property type="protein sequence ID" value="MDT7833038.1"/>
    <property type="molecule type" value="Genomic_DNA"/>
</dbReference>
<dbReference type="Proteomes" id="UP001257277">
    <property type="component" value="Unassembled WGS sequence"/>
</dbReference>